<organism evidence="1">
    <name type="scientific">Eutreptiella gymnastica</name>
    <dbReference type="NCBI Taxonomy" id="73025"/>
    <lineage>
        <taxon>Eukaryota</taxon>
        <taxon>Discoba</taxon>
        <taxon>Euglenozoa</taxon>
        <taxon>Euglenida</taxon>
        <taxon>Spirocuta</taxon>
        <taxon>Euglenophyceae</taxon>
        <taxon>Eutreptiales</taxon>
        <taxon>Eutreptiaceae</taxon>
        <taxon>Eutreptiella</taxon>
    </lineage>
</organism>
<proteinExistence type="predicted"/>
<reference evidence="1" key="1">
    <citation type="submission" date="2021-01" db="EMBL/GenBank/DDBJ databases">
        <authorList>
            <person name="Corre E."/>
            <person name="Pelletier E."/>
            <person name="Niang G."/>
            <person name="Scheremetjew M."/>
            <person name="Finn R."/>
            <person name="Kale V."/>
            <person name="Holt S."/>
            <person name="Cochrane G."/>
            <person name="Meng A."/>
            <person name="Brown T."/>
            <person name="Cohen L."/>
        </authorList>
    </citation>
    <scope>NUCLEOTIDE SEQUENCE</scope>
    <source>
        <strain evidence="1">CCMP1594</strain>
    </source>
</reference>
<dbReference type="AlphaFoldDB" id="A0A7S4G473"/>
<protein>
    <submittedName>
        <fullName evidence="1">Uncharacterized protein</fullName>
    </submittedName>
</protein>
<gene>
    <name evidence="1" type="ORF">EGYM00163_LOCUS35907</name>
</gene>
<sequence>MADGDCKPLLSVSQVDRVVAKVNNSMNIPFMSESSEASLIRQAVDTLNGAMEPSLLAIMPPDYVEIIKLCLNEKLSANEKLPLISALFKKNLRDPLAAALNERVDIPVLPESMEEWFLEKAVEEMIDEGVEHTLQRFTDEPVSD</sequence>
<dbReference type="EMBL" id="HBJA01104212">
    <property type="protein sequence ID" value="CAE0824672.1"/>
    <property type="molecule type" value="Transcribed_RNA"/>
</dbReference>
<name>A0A7S4G473_9EUGL</name>
<evidence type="ECO:0000313" key="1">
    <source>
        <dbReference type="EMBL" id="CAE0824672.1"/>
    </source>
</evidence>
<accession>A0A7S4G473</accession>